<proteinExistence type="predicted"/>
<sequence>MEYGHLPSSAQARQLSPSIIIKGGCLFVPAISHHARTYLLNVPTTPLRPESGKHGYEGDKLTSGDVNCRYVTRQSDGPLATFI</sequence>
<protein>
    <submittedName>
        <fullName evidence="1">Uncharacterized protein</fullName>
    </submittedName>
</protein>
<accession>A0AAV4ST75</accession>
<dbReference type="Proteomes" id="UP001054945">
    <property type="component" value="Unassembled WGS sequence"/>
</dbReference>
<name>A0AAV4ST75_CAEEX</name>
<dbReference type="AlphaFoldDB" id="A0AAV4ST75"/>
<keyword evidence="2" id="KW-1185">Reference proteome</keyword>
<comment type="caution">
    <text evidence="1">The sequence shown here is derived from an EMBL/GenBank/DDBJ whole genome shotgun (WGS) entry which is preliminary data.</text>
</comment>
<evidence type="ECO:0000313" key="1">
    <source>
        <dbReference type="EMBL" id="GIY36381.1"/>
    </source>
</evidence>
<gene>
    <name evidence="1" type="ORF">CEXT_412591</name>
</gene>
<organism evidence="1 2">
    <name type="scientific">Caerostris extrusa</name>
    <name type="common">Bark spider</name>
    <name type="synonym">Caerostris bankana</name>
    <dbReference type="NCBI Taxonomy" id="172846"/>
    <lineage>
        <taxon>Eukaryota</taxon>
        <taxon>Metazoa</taxon>
        <taxon>Ecdysozoa</taxon>
        <taxon>Arthropoda</taxon>
        <taxon>Chelicerata</taxon>
        <taxon>Arachnida</taxon>
        <taxon>Araneae</taxon>
        <taxon>Araneomorphae</taxon>
        <taxon>Entelegynae</taxon>
        <taxon>Araneoidea</taxon>
        <taxon>Araneidae</taxon>
        <taxon>Caerostris</taxon>
    </lineage>
</organism>
<reference evidence="1 2" key="1">
    <citation type="submission" date="2021-06" db="EMBL/GenBank/DDBJ databases">
        <title>Caerostris extrusa draft genome.</title>
        <authorList>
            <person name="Kono N."/>
            <person name="Arakawa K."/>
        </authorList>
    </citation>
    <scope>NUCLEOTIDE SEQUENCE [LARGE SCALE GENOMIC DNA]</scope>
</reference>
<dbReference type="EMBL" id="BPLR01010038">
    <property type="protein sequence ID" value="GIY36381.1"/>
    <property type="molecule type" value="Genomic_DNA"/>
</dbReference>
<evidence type="ECO:0000313" key="2">
    <source>
        <dbReference type="Proteomes" id="UP001054945"/>
    </source>
</evidence>